<evidence type="ECO:0000313" key="3">
    <source>
        <dbReference type="Proteomes" id="UP000054279"/>
    </source>
</evidence>
<keyword evidence="3" id="KW-1185">Reference proteome</keyword>
<reference evidence="2 3" key="1">
    <citation type="submission" date="2014-06" db="EMBL/GenBank/DDBJ databases">
        <title>Evolutionary Origins and Diversification of the Mycorrhizal Mutualists.</title>
        <authorList>
            <consortium name="DOE Joint Genome Institute"/>
            <consortium name="Mycorrhizal Genomics Consortium"/>
            <person name="Kohler A."/>
            <person name="Kuo A."/>
            <person name="Nagy L.G."/>
            <person name="Floudas D."/>
            <person name="Copeland A."/>
            <person name="Barry K.W."/>
            <person name="Cichocki N."/>
            <person name="Veneault-Fourrey C."/>
            <person name="LaButti K."/>
            <person name="Lindquist E.A."/>
            <person name="Lipzen A."/>
            <person name="Lundell T."/>
            <person name="Morin E."/>
            <person name="Murat C."/>
            <person name="Riley R."/>
            <person name="Ohm R."/>
            <person name="Sun H."/>
            <person name="Tunlid A."/>
            <person name="Henrissat B."/>
            <person name="Grigoriev I.V."/>
            <person name="Hibbett D.S."/>
            <person name="Martin F."/>
        </authorList>
    </citation>
    <scope>NUCLEOTIDE SEQUENCE [LARGE SCALE GENOMIC DNA]</scope>
    <source>
        <strain evidence="2 3">SS14</strain>
    </source>
</reference>
<dbReference type="Proteomes" id="UP000054279">
    <property type="component" value="Unassembled WGS sequence"/>
</dbReference>
<protein>
    <submittedName>
        <fullName evidence="2">Uncharacterized protein</fullName>
    </submittedName>
</protein>
<accession>A0A0C9V7E0</accession>
<dbReference type="AlphaFoldDB" id="A0A0C9V7E0"/>
<sequence>MLAVDNTPFVSISVPGLKYQDNELRKLADHELADRRMELMCCLIRKFSEGVIFLNYPRLPTEEYRWCQKSFPGYFPMLYDYDDEFYPRSYKKYGENICRKNPKRPTRHDQAVSDRQIGPT</sequence>
<proteinExistence type="predicted"/>
<evidence type="ECO:0000256" key="1">
    <source>
        <dbReference type="SAM" id="MobiDB-lite"/>
    </source>
</evidence>
<evidence type="ECO:0000313" key="2">
    <source>
        <dbReference type="EMBL" id="KIJ33276.1"/>
    </source>
</evidence>
<dbReference type="HOGENOM" id="CLU_2051129_0_0_1"/>
<organism evidence="2 3">
    <name type="scientific">Sphaerobolus stellatus (strain SS14)</name>
    <dbReference type="NCBI Taxonomy" id="990650"/>
    <lineage>
        <taxon>Eukaryota</taxon>
        <taxon>Fungi</taxon>
        <taxon>Dikarya</taxon>
        <taxon>Basidiomycota</taxon>
        <taxon>Agaricomycotina</taxon>
        <taxon>Agaricomycetes</taxon>
        <taxon>Phallomycetidae</taxon>
        <taxon>Geastrales</taxon>
        <taxon>Sphaerobolaceae</taxon>
        <taxon>Sphaerobolus</taxon>
    </lineage>
</organism>
<dbReference type="EMBL" id="KN837215">
    <property type="protein sequence ID" value="KIJ33276.1"/>
    <property type="molecule type" value="Genomic_DNA"/>
</dbReference>
<gene>
    <name evidence="2" type="ORF">M422DRAFT_264830</name>
</gene>
<name>A0A0C9V7E0_SPHS4</name>
<feature type="region of interest" description="Disordered" evidence="1">
    <location>
        <begin position="97"/>
        <end position="120"/>
    </location>
</feature>